<dbReference type="InterPro" id="IPR050249">
    <property type="entry name" value="Pseudomonas-type_ThrB"/>
</dbReference>
<dbReference type="Gene3D" id="1.10.510.10">
    <property type="entry name" value="Transferase(Phosphotransferase) domain 1"/>
    <property type="match status" value="1"/>
</dbReference>
<comment type="caution">
    <text evidence="3">The sequence shown here is derived from an EMBL/GenBank/DDBJ whole genome shotgun (WGS) entry which is preliminary data.</text>
</comment>
<name>A0ABQ1MTL5_9BACT</name>
<evidence type="ECO:0000256" key="1">
    <source>
        <dbReference type="ARBA" id="ARBA00038240"/>
    </source>
</evidence>
<accession>A0ABQ1MTL5</accession>
<dbReference type="InterPro" id="IPR002575">
    <property type="entry name" value="Aminoglycoside_PTrfase"/>
</dbReference>
<evidence type="ECO:0000259" key="2">
    <source>
        <dbReference type="Pfam" id="PF01636"/>
    </source>
</evidence>
<protein>
    <recommendedName>
        <fullName evidence="2">Aminoglycoside phosphotransferase domain-containing protein</fullName>
    </recommendedName>
</protein>
<dbReference type="EMBL" id="BMEC01000012">
    <property type="protein sequence ID" value="GGC46498.1"/>
    <property type="molecule type" value="Genomic_DNA"/>
</dbReference>
<dbReference type="PANTHER" id="PTHR21064">
    <property type="entry name" value="AMINOGLYCOSIDE PHOSPHOTRANSFERASE DOMAIN-CONTAINING PROTEIN-RELATED"/>
    <property type="match status" value="1"/>
</dbReference>
<dbReference type="Gene3D" id="1.20.1270.170">
    <property type="match status" value="1"/>
</dbReference>
<keyword evidence="4" id="KW-1185">Reference proteome</keyword>
<dbReference type="InterPro" id="IPR011009">
    <property type="entry name" value="Kinase-like_dom_sf"/>
</dbReference>
<dbReference type="SUPFAM" id="SSF56112">
    <property type="entry name" value="Protein kinase-like (PK-like)"/>
    <property type="match status" value="1"/>
</dbReference>
<reference evidence="4" key="1">
    <citation type="journal article" date="2019" name="Int. J. Syst. Evol. Microbiol.">
        <title>The Global Catalogue of Microorganisms (GCM) 10K type strain sequencing project: providing services to taxonomists for standard genome sequencing and annotation.</title>
        <authorList>
            <consortium name="The Broad Institute Genomics Platform"/>
            <consortium name="The Broad Institute Genome Sequencing Center for Infectious Disease"/>
            <person name="Wu L."/>
            <person name="Ma J."/>
        </authorList>
    </citation>
    <scope>NUCLEOTIDE SEQUENCE [LARGE SCALE GENOMIC DNA]</scope>
    <source>
        <strain evidence="4">CGMCC 1.10832</strain>
    </source>
</reference>
<feature type="domain" description="Aminoglycoside phosphotransferase" evidence="2">
    <location>
        <begin position="33"/>
        <end position="245"/>
    </location>
</feature>
<dbReference type="PANTHER" id="PTHR21064:SF6">
    <property type="entry name" value="AMINOGLYCOSIDE PHOSPHOTRANSFERASE DOMAIN-CONTAINING PROTEIN"/>
    <property type="match status" value="1"/>
</dbReference>
<evidence type="ECO:0000313" key="3">
    <source>
        <dbReference type="EMBL" id="GGC46498.1"/>
    </source>
</evidence>
<dbReference type="Pfam" id="PF01636">
    <property type="entry name" value="APH"/>
    <property type="match status" value="1"/>
</dbReference>
<sequence>MKFEELKDIPVHLLKSTLEVEYLIFAKDIIQLGGYSNRTFHIKENSGKEFITRVANPLKNEVQLNNENYVLTQLHQKGYHNCPAVIGTVSALSFSYLIVDKSRYPLQVFEFIPGSVNYGWEERCSGADLHTIFTHLPELHKEMKQIPVQNLNRVNPIAIDSLLSSAIKNQPIGSYLVEKQHIFLKKAAHLTELQNEIINNSNNLQWIHGDVHLENLLFLPDNAVAFIDFENVQVAPLELDIIFSAFRIAKMGKADEKLIYHKQDLRLAFESYASQNKNYAYLAEQLDLKEQLWKAMFCLDQTFLYLIQAYKGVWQLEKGIGFLACFNEVCAYEE</sequence>
<organism evidence="3 4">
    <name type="scientific">Marivirga lumbricoides</name>
    <dbReference type="NCBI Taxonomy" id="1046115"/>
    <lineage>
        <taxon>Bacteria</taxon>
        <taxon>Pseudomonadati</taxon>
        <taxon>Bacteroidota</taxon>
        <taxon>Cytophagia</taxon>
        <taxon>Cytophagales</taxon>
        <taxon>Marivirgaceae</taxon>
        <taxon>Marivirga</taxon>
    </lineage>
</organism>
<proteinExistence type="inferred from homology"/>
<gene>
    <name evidence="3" type="ORF">GCM10011506_35110</name>
</gene>
<comment type="similarity">
    <text evidence="1">Belongs to the pseudomonas-type ThrB family.</text>
</comment>
<evidence type="ECO:0000313" key="4">
    <source>
        <dbReference type="Proteomes" id="UP000636010"/>
    </source>
</evidence>
<dbReference type="Gene3D" id="3.30.200.70">
    <property type="match status" value="1"/>
</dbReference>
<dbReference type="Proteomes" id="UP000636010">
    <property type="component" value="Unassembled WGS sequence"/>
</dbReference>